<organism evidence="2 3">
    <name type="scientific">Glycomyces sambucus</name>
    <dbReference type="NCBI Taxonomy" id="380244"/>
    <lineage>
        <taxon>Bacteria</taxon>
        <taxon>Bacillati</taxon>
        <taxon>Actinomycetota</taxon>
        <taxon>Actinomycetes</taxon>
        <taxon>Glycomycetales</taxon>
        <taxon>Glycomycetaceae</taxon>
        <taxon>Glycomyces</taxon>
    </lineage>
</organism>
<dbReference type="STRING" id="380244.SAMN05216298_1401"/>
<evidence type="ECO:0000313" key="3">
    <source>
        <dbReference type="Proteomes" id="UP000198662"/>
    </source>
</evidence>
<dbReference type="Proteomes" id="UP000198662">
    <property type="component" value="Unassembled WGS sequence"/>
</dbReference>
<evidence type="ECO:0000313" key="2">
    <source>
        <dbReference type="EMBL" id="SDK79676.1"/>
    </source>
</evidence>
<proteinExistence type="predicted"/>
<dbReference type="EMBL" id="FNGF01000002">
    <property type="protein sequence ID" value="SDK79676.1"/>
    <property type="molecule type" value="Genomic_DNA"/>
</dbReference>
<evidence type="ECO:0000256" key="1">
    <source>
        <dbReference type="SAM" id="MobiDB-lite"/>
    </source>
</evidence>
<sequence>MDVGVDEVAAKYRDTGNRKGRNGIHDHRTPRLDPVDSALVRCRCR</sequence>
<feature type="region of interest" description="Disordered" evidence="1">
    <location>
        <begin position="11"/>
        <end position="32"/>
    </location>
</feature>
<accession>A0A1G9EU41</accession>
<name>A0A1G9EU41_9ACTN</name>
<gene>
    <name evidence="2" type="ORF">SAMN05216298_1401</name>
</gene>
<dbReference type="AlphaFoldDB" id="A0A1G9EU41"/>
<dbReference type="RefSeq" id="WP_176953219.1">
    <property type="nucleotide sequence ID" value="NZ_FNGF01000002.1"/>
</dbReference>
<reference evidence="3" key="1">
    <citation type="submission" date="2016-10" db="EMBL/GenBank/DDBJ databases">
        <authorList>
            <person name="Varghese N."/>
            <person name="Submissions S."/>
        </authorList>
    </citation>
    <scope>NUCLEOTIDE SEQUENCE [LARGE SCALE GENOMIC DNA]</scope>
    <source>
        <strain evidence="3">CGMCC 4.3147</strain>
    </source>
</reference>
<keyword evidence="3" id="KW-1185">Reference proteome</keyword>
<protein>
    <submittedName>
        <fullName evidence="2">Uncharacterized protein</fullName>
    </submittedName>
</protein>